<reference evidence="2 3" key="1">
    <citation type="journal article" date="2019" name="Sci. Data">
        <title>Hybrid genome assembly and annotation of Danionella translucida.</title>
        <authorList>
            <person name="Kadobianskyi M."/>
            <person name="Schulze L."/>
            <person name="Schuelke M."/>
            <person name="Judkewitz B."/>
        </authorList>
    </citation>
    <scope>NUCLEOTIDE SEQUENCE [LARGE SCALE GENOMIC DNA]</scope>
    <source>
        <strain evidence="2 3">Bolton</strain>
    </source>
</reference>
<gene>
    <name evidence="2" type="ORF">DNTS_028829</name>
</gene>
<name>A0A553RKT4_9TELE</name>
<dbReference type="STRING" id="623744.A0A553RKT4"/>
<dbReference type="AlphaFoldDB" id="A0A553RKT4"/>
<dbReference type="Proteomes" id="UP000316079">
    <property type="component" value="Unassembled WGS sequence"/>
</dbReference>
<dbReference type="EMBL" id="SRMA01023883">
    <property type="protein sequence ID" value="TRZ02793.1"/>
    <property type="molecule type" value="Genomic_DNA"/>
</dbReference>
<feature type="compositionally biased region" description="Polar residues" evidence="1">
    <location>
        <begin position="34"/>
        <end position="49"/>
    </location>
</feature>
<organism evidence="2 3">
    <name type="scientific">Danionella cerebrum</name>
    <dbReference type="NCBI Taxonomy" id="2873325"/>
    <lineage>
        <taxon>Eukaryota</taxon>
        <taxon>Metazoa</taxon>
        <taxon>Chordata</taxon>
        <taxon>Craniata</taxon>
        <taxon>Vertebrata</taxon>
        <taxon>Euteleostomi</taxon>
        <taxon>Actinopterygii</taxon>
        <taxon>Neopterygii</taxon>
        <taxon>Teleostei</taxon>
        <taxon>Ostariophysi</taxon>
        <taxon>Cypriniformes</taxon>
        <taxon>Danionidae</taxon>
        <taxon>Danioninae</taxon>
        <taxon>Danionella</taxon>
    </lineage>
</organism>
<protein>
    <submittedName>
        <fullName evidence="2">Uncharacterized protein</fullName>
    </submittedName>
</protein>
<keyword evidence="3" id="KW-1185">Reference proteome</keyword>
<proteinExistence type="predicted"/>
<accession>A0A553RKT4</accession>
<evidence type="ECO:0000256" key="1">
    <source>
        <dbReference type="SAM" id="MobiDB-lite"/>
    </source>
</evidence>
<evidence type="ECO:0000313" key="2">
    <source>
        <dbReference type="EMBL" id="TRZ02793.1"/>
    </source>
</evidence>
<feature type="non-terminal residue" evidence="2">
    <location>
        <position position="116"/>
    </location>
</feature>
<feature type="non-terminal residue" evidence="2">
    <location>
        <position position="1"/>
    </location>
</feature>
<sequence>HFCQDQQLTRLSGALLSPGISLLKATASPPPTLEKQQNISTNPQHLHSNQKHYSTFHSLPSTEDYRGNFQSCFHFGDGYRMDQCMSVGHQATESHSFNHNTQNSFHMSCSNSTSST</sequence>
<evidence type="ECO:0000313" key="3">
    <source>
        <dbReference type="Proteomes" id="UP000316079"/>
    </source>
</evidence>
<dbReference type="OrthoDB" id="3214149at2759"/>
<feature type="region of interest" description="Disordered" evidence="1">
    <location>
        <begin position="26"/>
        <end position="49"/>
    </location>
</feature>
<comment type="caution">
    <text evidence="2">The sequence shown here is derived from an EMBL/GenBank/DDBJ whole genome shotgun (WGS) entry which is preliminary data.</text>
</comment>